<gene>
    <name evidence="3" type="ORF">GUITHDRAFT_111664</name>
</gene>
<dbReference type="EMBL" id="JH993017">
    <property type="protein sequence ID" value="EKX42387.1"/>
    <property type="molecule type" value="Genomic_DNA"/>
</dbReference>
<feature type="compositionally biased region" description="Basic and acidic residues" evidence="1">
    <location>
        <begin position="1661"/>
        <end position="1678"/>
    </location>
</feature>
<reference evidence="4" key="3">
    <citation type="submission" date="2016-03" db="UniProtKB">
        <authorList>
            <consortium name="EnsemblProtists"/>
        </authorList>
    </citation>
    <scope>IDENTIFICATION</scope>
</reference>
<feature type="compositionally biased region" description="Basic and acidic residues" evidence="1">
    <location>
        <begin position="1476"/>
        <end position="1518"/>
    </location>
</feature>
<feature type="compositionally biased region" description="Basic and acidic residues" evidence="1">
    <location>
        <begin position="1262"/>
        <end position="1273"/>
    </location>
</feature>
<evidence type="ECO:0000313" key="5">
    <source>
        <dbReference type="Proteomes" id="UP000011087"/>
    </source>
</evidence>
<feature type="compositionally biased region" description="Basic and acidic residues" evidence="1">
    <location>
        <begin position="1709"/>
        <end position="1719"/>
    </location>
</feature>
<feature type="compositionally biased region" description="Polar residues" evidence="1">
    <location>
        <begin position="1305"/>
        <end position="1315"/>
    </location>
</feature>
<accession>L1J268</accession>
<feature type="compositionally biased region" description="Low complexity" evidence="1">
    <location>
        <begin position="1316"/>
        <end position="1325"/>
    </location>
</feature>
<reference evidence="5" key="2">
    <citation type="submission" date="2012-11" db="EMBL/GenBank/DDBJ databases">
        <authorList>
            <person name="Kuo A."/>
            <person name="Curtis B.A."/>
            <person name="Tanifuji G."/>
            <person name="Burki F."/>
            <person name="Gruber A."/>
            <person name="Irimia M."/>
            <person name="Maruyama S."/>
            <person name="Arias M.C."/>
            <person name="Ball S.G."/>
            <person name="Gile G.H."/>
            <person name="Hirakawa Y."/>
            <person name="Hopkins J.F."/>
            <person name="Rensing S.A."/>
            <person name="Schmutz J."/>
            <person name="Symeonidi A."/>
            <person name="Elias M."/>
            <person name="Eveleigh R.J."/>
            <person name="Herman E.K."/>
            <person name="Klute M.J."/>
            <person name="Nakayama T."/>
            <person name="Obornik M."/>
            <person name="Reyes-Prieto A."/>
            <person name="Armbrust E.V."/>
            <person name="Aves S.J."/>
            <person name="Beiko R.G."/>
            <person name="Coutinho P."/>
            <person name="Dacks J.B."/>
            <person name="Durnford D.G."/>
            <person name="Fast N.M."/>
            <person name="Green B.R."/>
            <person name="Grisdale C."/>
            <person name="Hempe F."/>
            <person name="Henrissat B."/>
            <person name="Hoppner M.P."/>
            <person name="Ishida K.-I."/>
            <person name="Kim E."/>
            <person name="Koreny L."/>
            <person name="Kroth P.G."/>
            <person name="Liu Y."/>
            <person name="Malik S.-B."/>
            <person name="Maier U.G."/>
            <person name="McRose D."/>
            <person name="Mock T."/>
            <person name="Neilson J.A."/>
            <person name="Onodera N.T."/>
            <person name="Poole A.M."/>
            <person name="Pritham E.J."/>
            <person name="Richards T.A."/>
            <person name="Rocap G."/>
            <person name="Roy S.W."/>
            <person name="Sarai C."/>
            <person name="Schaack S."/>
            <person name="Shirato S."/>
            <person name="Slamovits C.H."/>
            <person name="Spencer D.F."/>
            <person name="Suzuki S."/>
            <person name="Worden A.Z."/>
            <person name="Zauner S."/>
            <person name="Barry K."/>
            <person name="Bell C."/>
            <person name="Bharti A.K."/>
            <person name="Crow J.A."/>
            <person name="Grimwood J."/>
            <person name="Kramer R."/>
            <person name="Lindquist E."/>
            <person name="Lucas S."/>
            <person name="Salamov A."/>
            <person name="McFadden G.I."/>
            <person name="Lane C.E."/>
            <person name="Keeling P.J."/>
            <person name="Gray M.W."/>
            <person name="Grigoriev I.V."/>
            <person name="Archibald J.M."/>
        </authorList>
    </citation>
    <scope>NUCLEOTIDE SEQUENCE</scope>
    <source>
        <strain evidence="5">CCMP2712</strain>
    </source>
</reference>
<feature type="region of interest" description="Disordered" evidence="1">
    <location>
        <begin position="1232"/>
        <end position="1342"/>
    </location>
</feature>
<evidence type="ECO:0000256" key="2">
    <source>
        <dbReference type="SAM" id="SignalP"/>
    </source>
</evidence>
<dbReference type="EnsemblProtists" id="EKX42387">
    <property type="protein sequence ID" value="EKX42387"/>
    <property type="gene ID" value="GUITHDRAFT_111664"/>
</dbReference>
<dbReference type="Proteomes" id="UP000011087">
    <property type="component" value="Unassembled WGS sequence"/>
</dbReference>
<proteinExistence type="predicted"/>
<dbReference type="KEGG" id="gtt:GUITHDRAFT_111664"/>
<evidence type="ECO:0000256" key="1">
    <source>
        <dbReference type="SAM" id="MobiDB-lite"/>
    </source>
</evidence>
<dbReference type="HOGENOM" id="CLU_239242_0_0_1"/>
<feature type="compositionally biased region" description="Acidic residues" evidence="1">
    <location>
        <begin position="1679"/>
        <end position="1693"/>
    </location>
</feature>
<feature type="region of interest" description="Disordered" evidence="1">
    <location>
        <begin position="1444"/>
        <end position="1756"/>
    </location>
</feature>
<dbReference type="OrthoDB" id="165938at2759"/>
<sequence length="1756" mass="186588">MIRNAALHWFAVLALFCHLPHNPVHASEGYSLSILGQNVCAGSTLYVQYTAPVGHAPNNIIVMYLRDGNQNFVLTGSNPVPWNATGILAVETYESYVNNLVVFRYFQNLTSVDHDHRPLAETQTENLGSPSDPCGVCGGDGSTCRGCDGIINSGKQVDKCGVCGGQDECVDCRGVPYGMYRTDRCGRCGEPRYTCSEGPRRGFPCHNGEDCGGKPCTTDLPFEGWNLCVDCGGTLNGSLTRDSCGVCGGSDESCIRGYVILPPLYDVCADSPLLVDWLSPADRAKTSILGFAMIRSDGSTGPLQGWAFMDPSQAGSSSPYLFQALQSPSTLLGSSMLFRNQSDTSGSMLFNRSSSQQQISSCIPGSSDQDSRCLSSLEFFRPMRPGKYRMQIFSSSMSPQRIAQSAVFEVLQRPDECGVCGGDGASCRGCDGLINSGVEFDQCNVCGGNNACLGCDGIPFSEQVVDICGECGGMNVSCTGCDGVARSDGGLKYDSCGNCGGEDDSCALPPKVGLLPYPADFACGNKIAFWWTAPSNKSSSDFIALCEGGTPLQYTPGACLPVLLNISGSYGEAKVDLQLSPSTYDLRYLQHQPITSDGNHIPFVVKSSFSFLLKSASDQSCLSLEARVKTGHQVYCAGQELLVDWTLPNVLSNQYVQGAVLGISSEESEDLPCTSPCYEQVSGCTMCYERICALGQTCSNSGTVVVPATPSVQFYGLSTPTLAGRYRACFYTDQTLFMENSPLACSAPFWISSKGLDVCGVCAGDGRSCLGCDGAPFSGKTYDVCGVCGGNGRSCLGCDGIPNSKKIVDACGVCGGDGKSCLGCDGIPYSDKTFDSCGICGGNDSHCKDPYQLLVRGTCTGDAVVVSWRAPSNHPALSLKVNTTLFPCLLRWYGLAGPLPGQSPDTSLSSLKVAQDFPAGSPGCGEPCTTGWAIFVADTDKLDLCAEQSLSWTIYLEAERRSATSVVMQVVQKTSIRQIKSCGACEVWFGQTCPVTTTAVRMTTTSRAATTSRQFTTSAVTSTPLPSTTPIETTPAIQTTPSMNLTSVKGYVKVHIAAVHIEMHLEQFSSAIREAVASLVEADSNFYLPSLQATVDAVCNEVGTSCDWFNRPSLRTIESHHEKSSGRMILQASEDLCLVVFHLIVPSEYSSAMNVLLQQQVLADQISVRLVSTLGGKVKTEMAPMKAADSASIVAVVVYRWLATRSPLKTVKSKLRRFHKMDEDEGLELPIQVKVEKGRNGNQQMGRESEDGVPVEDSASPSHERGHENGQREDCEEVVSVAPNGQGRKSEEKADESEYPGHSDATGSSTPQTVEVSGSSKSTTTDVDKTSQESSLSPDYNDRILAEDFTPKPLHVPRRTPLSVSSHIRTLPLGEDALAALKRQEGSTLASEEEREHLKRIESLSLNESIRKPKYMMRTRSSARQRVLEGSTVSVETSTCLKESEKTVCEQQGNGSLDGMKKNLYNVAVQPNGVVDKNEEGSEERERGEGERGGRGDGKTGDRVKEDSAPRANGHCEEVEGLDGEVDKDEETKSTIQTSSDRGDENAPVCNGKGGREESSEDEGGVRQAAAAPTADNLEGEEDEREGDNGQACELKEETTRGAGDVQGGKDGGGGGGGGGGAAEQGVDPSEGEQGEAHGTSGASGGPEGGDREGVGGVAHTKAEDEVGGDRAEGKEKEDKEEDKEEEAEDGEESDRRNADDDQVVTTERGSEETGRKDTCAGASGRKGAGGGREGEGGEEEDGETQHIVMSQEGTG</sequence>
<dbReference type="PaxDb" id="55529-EKX42387"/>
<keyword evidence="2" id="KW-0732">Signal</keyword>
<protein>
    <recommendedName>
        <fullName evidence="6">TNFR-Cys domain-containing protein</fullName>
    </recommendedName>
</protein>
<feature type="compositionally biased region" description="Gly residues" evidence="1">
    <location>
        <begin position="1605"/>
        <end position="1623"/>
    </location>
</feature>
<reference evidence="3 5" key="1">
    <citation type="journal article" date="2012" name="Nature">
        <title>Algal genomes reveal evolutionary mosaicism and the fate of nucleomorphs.</title>
        <authorList>
            <consortium name="DOE Joint Genome Institute"/>
            <person name="Curtis B.A."/>
            <person name="Tanifuji G."/>
            <person name="Burki F."/>
            <person name="Gruber A."/>
            <person name="Irimia M."/>
            <person name="Maruyama S."/>
            <person name="Arias M.C."/>
            <person name="Ball S.G."/>
            <person name="Gile G.H."/>
            <person name="Hirakawa Y."/>
            <person name="Hopkins J.F."/>
            <person name="Kuo A."/>
            <person name="Rensing S.A."/>
            <person name="Schmutz J."/>
            <person name="Symeonidi A."/>
            <person name="Elias M."/>
            <person name="Eveleigh R.J."/>
            <person name="Herman E.K."/>
            <person name="Klute M.J."/>
            <person name="Nakayama T."/>
            <person name="Obornik M."/>
            <person name="Reyes-Prieto A."/>
            <person name="Armbrust E.V."/>
            <person name="Aves S.J."/>
            <person name="Beiko R.G."/>
            <person name="Coutinho P."/>
            <person name="Dacks J.B."/>
            <person name="Durnford D.G."/>
            <person name="Fast N.M."/>
            <person name="Green B.R."/>
            <person name="Grisdale C.J."/>
            <person name="Hempel F."/>
            <person name="Henrissat B."/>
            <person name="Hoppner M.P."/>
            <person name="Ishida K."/>
            <person name="Kim E."/>
            <person name="Koreny L."/>
            <person name="Kroth P.G."/>
            <person name="Liu Y."/>
            <person name="Malik S.B."/>
            <person name="Maier U.G."/>
            <person name="McRose D."/>
            <person name="Mock T."/>
            <person name="Neilson J.A."/>
            <person name="Onodera N.T."/>
            <person name="Poole A.M."/>
            <person name="Pritham E.J."/>
            <person name="Richards T.A."/>
            <person name="Rocap G."/>
            <person name="Roy S.W."/>
            <person name="Sarai C."/>
            <person name="Schaack S."/>
            <person name="Shirato S."/>
            <person name="Slamovits C.H."/>
            <person name="Spencer D.F."/>
            <person name="Suzuki S."/>
            <person name="Worden A.Z."/>
            <person name="Zauner S."/>
            <person name="Barry K."/>
            <person name="Bell C."/>
            <person name="Bharti A.K."/>
            <person name="Crow J.A."/>
            <person name="Grimwood J."/>
            <person name="Kramer R."/>
            <person name="Lindquist E."/>
            <person name="Lucas S."/>
            <person name="Salamov A."/>
            <person name="McFadden G.I."/>
            <person name="Lane C.E."/>
            <person name="Keeling P.J."/>
            <person name="Gray M.W."/>
            <person name="Grigoriev I.V."/>
            <person name="Archibald J.M."/>
        </authorList>
    </citation>
    <scope>NUCLEOTIDE SEQUENCE</scope>
    <source>
        <strain evidence="3 5">CCMP2712</strain>
    </source>
</reference>
<feature type="compositionally biased region" description="Acidic residues" evidence="1">
    <location>
        <begin position="1519"/>
        <end position="1529"/>
    </location>
</feature>
<feature type="signal peptide" evidence="2">
    <location>
        <begin position="1"/>
        <end position="26"/>
    </location>
</feature>
<name>L1J268_GUITC</name>
<dbReference type="GeneID" id="17299072"/>
<dbReference type="RefSeq" id="XP_005829367.1">
    <property type="nucleotide sequence ID" value="XM_005829310.1"/>
</dbReference>
<organism evidence="3">
    <name type="scientific">Guillardia theta (strain CCMP2712)</name>
    <name type="common">Cryptophyte</name>
    <dbReference type="NCBI Taxonomy" id="905079"/>
    <lineage>
        <taxon>Eukaryota</taxon>
        <taxon>Cryptophyceae</taxon>
        <taxon>Pyrenomonadales</taxon>
        <taxon>Geminigeraceae</taxon>
        <taxon>Guillardia</taxon>
    </lineage>
</organism>
<evidence type="ECO:0000313" key="4">
    <source>
        <dbReference type="EnsemblProtists" id="EKX42387"/>
    </source>
</evidence>
<keyword evidence="5" id="KW-1185">Reference proteome</keyword>
<feature type="chain" id="PRO_5008770837" description="TNFR-Cys domain-containing protein" evidence="2">
    <location>
        <begin position="27"/>
        <end position="1756"/>
    </location>
</feature>
<evidence type="ECO:0000313" key="3">
    <source>
        <dbReference type="EMBL" id="EKX42387.1"/>
    </source>
</evidence>
<evidence type="ECO:0008006" key="6">
    <source>
        <dbReference type="Google" id="ProtNLM"/>
    </source>
</evidence>